<gene>
    <name evidence="1" type="ORF">BLX24_10765</name>
</gene>
<name>A0A1S2VL04_9BACT</name>
<protein>
    <submittedName>
        <fullName evidence="1">Uncharacterized protein</fullName>
    </submittedName>
</protein>
<dbReference type="RefSeq" id="WP_071503126.1">
    <property type="nucleotide sequence ID" value="NZ_MORL01000004.1"/>
</dbReference>
<keyword evidence="2" id="KW-1185">Reference proteome</keyword>
<organism evidence="1 2">
    <name type="scientific">Arsenicibacter rosenii</name>
    <dbReference type="NCBI Taxonomy" id="1750698"/>
    <lineage>
        <taxon>Bacteria</taxon>
        <taxon>Pseudomonadati</taxon>
        <taxon>Bacteroidota</taxon>
        <taxon>Cytophagia</taxon>
        <taxon>Cytophagales</taxon>
        <taxon>Spirosomataceae</taxon>
        <taxon>Arsenicibacter</taxon>
    </lineage>
</organism>
<sequence length="182" mass="20492">MKYLLTILFTTGLFLQLAAQNKSADDLLNWVRLPPHQFDELMFKQGFTCQKRVGNVTGWLCIYAKQPGGYMQSASTASTLMEYISNAKSTVLVYQFQGKDQSAAIQKRLTELGFTSEEDTSIQASGRRIFHKPPYIINIRDVDQSNGIMGNYSGFSLSIQYNRLALKPNEKATLPLTQPLTH</sequence>
<dbReference type="EMBL" id="MORL01000004">
    <property type="protein sequence ID" value="OIN59444.1"/>
    <property type="molecule type" value="Genomic_DNA"/>
</dbReference>
<reference evidence="1 2" key="1">
    <citation type="submission" date="2016-10" db="EMBL/GenBank/DDBJ databases">
        <title>Arsenicibacter rosenii gen. nov., sp. nov., an efficient arsenic-methylating bacterium isolated from an arsenic-contaminated paddy soil.</title>
        <authorList>
            <person name="Huang K."/>
        </authorList>
    </citation>
    <scope>NUCLEOTIDE SEQUENCE [LARGE SCALE GENOMIC DNA]</scope>
    <source>
        <strain evidence="1 2">SM-1</strain>
    </source>
</reference>
<comment type="caution">
    <text evidence="1">The sequence shown here is derived from an EMBL/GenBank/DDBJ whole genome shotgun (WGS) entry which is preliminary data.</text>
</comment>
<dbReference type="OrthoDB" id="950581at2"/>
<proteinExistence type="predicted"/>
<dbReference type="AlphaFoldDB" id="A0A1S2VL04"/>
<dbReference type="Proteomes" id="UP000181790">
    <property type="component" value="Unassembled WGS sequence"/>
</dbReference>
<evidence type="ECO:0000313" key="2">
    <source>
        <dbReference type="Proteomes" id="UP000181790"/>
    </source>
</evidence>
<accession>A0A1S2VL04</accession>
<evidence type="ECO:0000313" key="1">
    <source>
        <dbReference type="EMBL" id="OIN59444.1"/>
    </source>
</evidence>